<dbReference type="OrthoDB" id="10585559at2759"/>
<evidence type="ECO:0000313" key="2">
    <source>
        <dbReference type="EMBL" id="ROI15969.1"/>
    </source>
</evidence>
<dbReference type="Proteomes" id="UP000281406">
    <property type="component" value="Unassembled WGS sequence"/>
</dbReference>
<sequence length="84" mass="9542">MSKSSAESQSRGGSVRDVRMASSNNTSPEGGSPPHQNRIRQEWVVYFYLQGWLGRHFNYMEPVVSGWKIVINIPVRNFVVGKVF</sequence>
<accession>A0A3N0XHS4</accession>
<organism evidence="2 3">
    <name type="scientific">Anabarilius grahami</name>
    <name type="common">Kanglang fish</name>
    <name type="synonym">Barilius grahami</name>
    <dbReference type="NCBI Taxonomy" id="495550"/>
    <lineage>
        <taxon>Eukaryota</taxon>
        <taxon>Metazoa</taxon>
        <taxon>Chordata</taxon>
        <taxon>Craniata</taxon>
        <taxon>Vertebrata</taxon>
        <taxon>Euteleostomi</taxon>
        <taxon>Actinopterygii</taxon>
        <taxon>Neopterygii</taxon>
        <taxon>Teleostei</taxon>
        <taxon>Ostariophysi</taxon>
        <taxon>Cypriniformes</taxon>
        <taxon>Xenocyprididae</taxon>
        <taxon>Xenocypridinae</taxon>
        <taxon>Xenocypridinae incertae sedis</taxon>
        <taxon>Anabarilius</taxon>
    </lineage>
</organism>
<dbReference type="EMBL" id="RJVU01075617">
    <property type="protein sequence ID" value="ROI15969.1"/>
    <property type="molecule type" value="Genomic_DNA"/>
</dbReference>
<feature type="region of interest" description="Disordered" evidence="1">
    <location>
        <begin position="1"/>
        <end position="36"/>
    </location>
</feature>
<protein>
    <submittedName>
        <fullName evidence="2">Uncharacterized protein</fullName>
    </submittedName>
</protein>
<feature type="compositionally biased region" description="Polar residues" evidence="1">
    <location>
        <begin position="1"/>
        <end position="12"/>
    </location>
</feature>
<reference evidence="2 3" key="1">
    <citation type="submission" date="2018-10" db="EMBL/GenBank/DDBJ databases">
        <title>Genome assembly for a Yunnan-Guizhou Plateau 3E fish, Anabarilius grahami (Regan), and its evolutionary and genetic applications.</title>
        <authorList>
            <person name="Jiang W."/>
        </authorList>
    </citation>
    <scope>NUCLEOTIDE SEQUENCE [LARGE SCALE GENOMIC DNA]</scope>
    <source>
        <strain evidence="2">AG-KIZ</strain>
        <tissue evidence="2">Muscle</tissue>
    </source>
</reference>
<gene>
    <name evidence="2" type="ORF">DPX16_14181</name>
</gene>
<dbReference type="AlphaFoldDB" id="A0A3N0XHS4"/>
<evidence type="ECO:0000256" key="1">
    <source>
        <dbReference type="SAM" id="MobiDB-lite"/>
    </source>
</evidence>
<name>A0A3N0XHS4_ANAGA</name>
<evidence type="ECO:0000313" key="3">
    <source>
        <dbReference type="Proteomes" id="UP000281406"/>
    </source>
</evidence>
<comment type="caution">
    <text evidence="2">The sequence shown here is derived from an EMBL/GenBank/DDBJ whole genome shotgun (WGS) entry which is preliminary data.</text>
</comment>
<proteinExistence type="predicted"/>
<keyword evidence="3" id="KW-1185">Reference proteome</keyword>